<keyword evidence="1" id="KW-0812">Transmembrane</keyword>
<keyword evidence="1" id="KW-1133">Transmembrane helix</keyword>
<dbReference type="InterPro" id="IPR036734">
    <property type="entry name" value="Neur_chan_lig-bd_sf"/>
</dbReference>
<evidence type="ECO:0000256" key="1">
    <source>
        <dbReference type="SAM" id="Phobius"/>
    </source>
</evidence>
<feature type="transmembrane region" description="Helical" evidence="1">
    <location>
        <begin position="298"/>
        <end position="319"/>
    </location>
</feature>
<reference evidence="3" key="2">
    <citation type="submission" date="2020-05" db="UniProtKB">
        <authorList>
            <consortium name="EnsemblMetazoa"/>
        </authorList>
    </citation>
    <scope>IDENTIFICATION</scope>
    <source>
        <strain evidence="3">Epiroticus2</strain>
    </source>
</reference>
<dbReference type="AlphaFoldDB" id="A0A182PTI5"/>
<dbReference type="EnsemblMetazoa" id="AEPI010271-RA">
    <property type="protein sequence ID" value="AEPI010271-PA"/>
    <property type="gene ID" value="AEPI010271"/>
</dbReference>
<dbReference type="InterPro" id="IPR006202">
    <property type="entry name" value="Neur_chan_lig-bd"/>
</dbReference>
<dbReference type="VEuPathDB" id="VectorBase:AEPI010271"/>
<proteinExistence type="predicted"/>
<dbReference type="GO" id="GO:0005230">
    <property type="term" value="F:extracellular ligand-gated monoatomic ion channel activity"/>
    <property type="evidence" value="ECO:0007669"/>
    <property type="project" value="InterPro"/>
</dbReference>
<dbReference type="STRING" id="199890.A0A182PTI5"/>
<feature type="domain" description="Neurotransmitter-gated ion-channel ligand-binding" evidence="2">
    <location>
        <begin position="49"/>
        <end position="141"/>
    </location>
</feature>
<evidence type="ECO:0000259" key="2">
    <source>
        <dbReference type="Pfam" id="PF02931"/>
    </source>
</evidence>
<evidence type="ECO:0000313" key="4">
    <source>
        <dbReference type="Proteomes" id="UP000075885"/>
    </source>
</evidence>
<dbReference type="SUPFAM" id="SSF63712">
    <property type="entry name" value="Nicotinic receptor ligand binding domain-like"/>
    <property type="match status" value="1"/>
</dbReference>
<accession>A0A182PTI5</accession>
<organism evidence="3 4">
    <name type="scientific">Anopheles epiroticus</name>
    <dbReference type="NCBI Taxonomy" id="199890"/>
    <lineage>
        <taxon>Eukaryota</taxon>
        <taxon>Metazoa</taxon>
        <taxon>Ecdysozoa</taxon>
        <taxon>Arthropoda</taxon>
        <taxon>Hexapoda</taxon>
        <taxon>Insecta</taxon>
        <taxon>Pterygota</taxon>
        <taxon>Neoptera</taxon>
        <taxon>Endopterygota</taxon>
        <taxon>Diptera</taxon>
        <taxon>Nematocera</taxon>
        <taxon>Culicoidea</taxon>
        <taxon>Culicidae</taxon>
        <taxon>Anophelinae</taxon>
        <taxon>Anopheles</taxon>
    </lineage>
</organism>
<keyword evidence="1" id="KW-0472">Membrane</keyword>
<reference evidence="4" key="1">
    <citation type="submission" date="2013-03" db="EMBL/GenBank/DDBJ databases">
        <title>The Genome Sequence of Anopheles epiroticus epiroticus2.</title>
        <authorList>
            <consortium name="The Broad Institute Genomics Platform"/>
            <person name="Neafsey D.E."/>
            <person name="Howell P."/>
            <person name="Walker B."/>
            <person name="Young S.K."/>
            <person name="Zeng Q."/>
            <person name="Gargeya S."/>
            <person name="Fitzgerald M."/>
            <person name="Haas B."/>
            <person name="Abouelleil A."/>
            <person name="Allen A.W."/>
            <person name="Alvarado L."/>
            <person name="Arachchi H.M."/>
            <person name="Berlin A.M."/>
            <person name="Chapman S.B."/>
            <person name="Gainer-Dewar J."/>
            <person name="Goldberg J."/>
            <person name="Griggs A."/>
            <person name="Gujja S."/>
            <person name="Hansen M."/>
            <person name="Howarth C."/>
            <person name="Imamovic A."/>
            <person name="Ireland A."/>
            <person name="Larimer J."/>
            <person name="McCowan C."/>
            <person name="Murphy C."/>
            <person name="Pearson M."/>
            <person name="Poon T.W."/>
            <person name="Priest M."/>
            <person name="Roberts A."/>
            <person name="Saif S."/>
            <person name="Shea T."/>
            <person name="Sisk P."/>
            <person name="Sykes S."/>
            <person name="Wortman J."/>
            <person name="Nusbaum C."/>
            <person name="Birren B."/>
        </authorList>
    </citation>
    <scope>NUCLEOTIDE SEQUENCE [LARGE SCALE GENOMIC DNA]</scope>
    <source>
        <strain evidence="4">Epiroticus2</strain>
    </source>
</reference>
<feature type="transmembrane region" description="Helical" evidence="1">
    <location>
        <begin position="212"/>
        <end position="237"/>
    </location>
</feature>
<name>A0A182PTI5_9DIPT</name>
<dbReference type="Gene3D" id="2.70.170.10">
    <property type="entry name" value="Neurotransmitter-gated ion-channel ligand-binding domain"/>
    <property type="match status" value="1"/>
</dbReference>
<dbReference type="Proteomes" id="UP000075885">
    <property type="component" value="Unassembled WGS sequence"/>
</dbReference>
<dbReference type="Pfam" id="PF02931">
    <property type="entry name" value="Neur_chan_LBD"/>
    <property type="match status" value="1"/>
</dbReference>
<dbReference type="GO" id="GO:0016020">
    <property type="term" value="C:membrane"/>
    <property type="evidence" value="ECO:0007669"/>
    <property type="project" value="InterPro"/>
</dbReference>
<keyword evidence="4" id="KW-1185">Reference proteome</keyword>
<sequence length="338" mass="39646">SLLCDRQTDNQEHALKQHLFCNGYNHSIRPSKSEFDHFYIYTWAFILDFDFHWKDDSLAWNSSLWSNITMIHPNADQIWFPHFENINSKYNEISSLQCLNNDCILRNTGNIDCAPICKISAMCSSDYSRWPFNTLVCRVWFANRDKELVDEVKFGPIITDMPISKDTAVGKWCVTKFESNRTVLNMPGATNHPVRELIFYVEHNPYFVIATVYLPTVVLFVFASMIMTFLLFVITVINRWVYALESNPPNLVTRCLRTFKINPAMSWIMKADYLSIGQKVVTSNNDRQKPDWPMFVMLVDRCVLFVYISAYLILFWVYIPLQHTHNQYDRFGNKVCTN</sequence>
<evidence type="ECO:0000313" key="3">
    <source>
        <dbReference type="EnsemblMetazoa" id="AEPI010271-PA"/>
    </source>
</evidence>
<protein>
    <recommendedName>
        <fullName evidence="2">Neurotransmitter-gated ion-channel ligand-binding domain-containing protein</fullName>
    </recommendedName>
</protein>